<dbReference type="PANTHER" id="PTHR21398">
    <property type="entry name" value="AGAP007094-PA"/>
    <property type="match status" value="1"/>
</dbReference>
<name>A0ABP1Q8C0_9HEXA</name>
<dbReference type="InterPro" id="IPR006631">
    <property type="entry name" value="DM4_12"/>
</dbReference>
<dbReference type="Proteomes" id="UP001642540">
    <property type="component" value="Unassembled WGS sequence"/>
</dbReference>
<reference evidence="3 4" key="1">
    <citation type="submission" date="2024-08" db="EMBL/GenBank/DDBJ databases">
        <authorList>
            <person name="Cucini C."/>
            <person name="Frati F."/>
        </authorList>
    </citation>
    <scope>NUCLEOTIDE SEQUENCE [LARGE SCALE GENOMIC DNA]</scope>
</reference>
<dbReference type="EMBL" id="CAXLJM020000026">
    <property type="protein sequence ID" value="CAL8093253.1"/>
    <property type="molecule type" value="Genomic_DNA"/>
</dbReference>
<evidence type="ECO:0000313" key="4">
    <source>
        <dbReference type="Proteomes" id="UP001642540"/>
    </source>
</evidence>
<feature type="region of interest" description="Disordered" evidence="1">
    <location>
        <begin position="140"/>
        <end position="190"/>
    </location>
</feature>
<dbReference type="Pfam" id="PF07841">
    <property type="entry name" value="DM4_12"/>
    <property type="match status" value="1"/>
</dbReference>
<dbReference type="SMART" id="SM00718">
    <property type="entry name" value="DM4_12"/>
    <property type="match status" value="1"/>
</dbReference>
<dbReference type="PANTHER" id="PTHR21398:SF6">
    <property type="entry name" value="AGAP007094-PA"/>
    <property type="match status" value="1"/>
</dbReference>
<evidence type="ECO:0000256" key="1">
    <source>
        <dbReference type="SAM" id="MobiDB-lite"/>
    </source>
</evidence>
<evidence type="ECO:0000313" key="3">
    <source>
        <dbReference type="EMBL" id="CAL8093253.1"/>
    </source>
</evidence>
<proteinExistence type="predicted"/>
<sequence length="359" mass="40310">MTAPFGGVVVVFALLCVVTVSSFNARKFVEAISDNQTAITNLNANVTGQLMKRAGEFANQFAHRALWMREGRFVLPAGTLFSIAPKITVPAFRRKAFKGGLNSDIQLAWFFYLNADKMGYTSDMHPFPFDRPPFYPFGPLMRPIETKDGDKKKEEKPGKPEEHHGHPPTKGQGKPHPYPPSKFEDEDYKGLKNGNGGGTTIYTYFPVHKRTGSAHKDHVRKPRSIMSLPPPEKLHGGERAVLLPSIENMMANFGFEGRGCMLRAICEIHEFPLQEGYGLLGEMIALFFSVSQSPYAESHMPAYLKAEEAGRTVGCLEYKKLCAKSLFKWETKRKQQGDEMETNELPVSLLRSKYQDDEL</sequence>
<gene>
    <name evidence="3" type="ORF">ODALV1_LOCUS8457</name>
</gene>
<evidence type="ECO:0000256" key="2">
    <source>
        <dbReference type="SAM" id="SignalP"/>
    </source>
</evidence>
<protein>
    <submittedName>
        <fullName evidence="3">Uncharacterized protein</fullName>
    </submittedName>
</protein>
<accession>A0ABP1Q8C0</accession>
<comment type="caution">
    <text evidence="3">The sequence shown here is derived from an EMBL/GenBank/DDBJ whole genome shotgun (WGS) entry which is preliminary data.</text>
</comment>
<feature type="signal peptide" evidence="2">
    <location>
        <begin position="1"/>
        <end position="22"/>
    </location>
</feature>
<feature type="compositionally biased region" description="Basic and acidic residues" evidence="1">
    <location>
        <begin position="144"/>
        <end position="165"/>
    </location>
</feature>
<feature type="chain" id="PRO_5046413348" evidence="2">
    <location>
        <begin position="23"/>
        <end position="359"/>
    </location>
</feature>
<keyword evidence="2" id="KW-0732">Signal</keyword>
<keyword evidence="4" id="KW-1185">Reference proteome</keyword>
<organism evidence="3 4">
    <name type="scientific">Orchesella dallaii</name>
    <dbReference type="NCBI Taxonomy" id="48710"/>
    <lineage>
        <taxon>Eukaryota</taxon>
        <taxon>Metazoa</taxon>
        <taxon>Ecdysozoa</taxon>
        <taxon>Arthropoda</taxon>
        <taxon>Hexapoda</taxon>
        <taxon>Collembola</taxon>
        <taxon>Entomobryomorpha</taxon>
        <taxon>Entomobryoidea</taxon>
        <taxon>Orchesellidae</taxon>
        <taxon>Orchesellinae</taxon>
        <taxon>Orchesella</taxon>
    </lineage>
</organism>